<evidence type="ECO:0000313" key="2">
    <source>
        <dbReference type="Proteomes" id="UP000238348"/>
    </source>
</evidence>
<name>A0A2L0F235_SORCE</name>
<dbReference type="Proteomes" id="UP000238348">
    <property type="component" value="Chromosome"/>
</dbReference>
<protein>
    <submittedName>
        <fullName evidence="1">Uncharacterized protein</fullName>
    </submittedName>
</protein>
<organism evidence="1 2">
    <name type="scientific">Sorangium cellulosum</name>
    <name type="common">Polyangium cellulosum</name>
    <dbReference type="NCBI Taxonomy" id="56"/>
    <lineage>
        <taxon>Bacteria</taxon>
        <taxon>Pseudomonadati</taxon>
        <taxon>Myxococcota</taxon>
        <taxon>Polyangia</taxon>
        <taxon>Polyangiales</taxon>
        <taxon>Polyangiaceae</taxon>
        <taxon>Sorangium</taxon>
    </lineage>
</organism>
<dbReference type="EMBL" id="CP012673">
    <property type="protein sequence ID" value="AUX45606.1"/>
    <property type="molecule type" value="Genomic_DNA"/>
</dbReference>
<gene>
    <name evidence="1" type="ORF">SOCE26_071010</name>
</gene>
<sequence>MTAIFADSEELHEHAMQLGMSFHHASAQRRLRRRCADALGDVLEPTLRKGGVMCIACDSHGSGIVGIVGACVLR</sequence>
<proteinExistence type="predicted"/>
<dbReference type="RefSeq" id="WP_104983958.1">
    <property type="nucleotide sequence ID" value="NZ_CP012673.1"/>
</dbReference>
<evidence type="ECO:0000313" key="1">
    <source>
        <dbReference type="EMBL" id="AUX45606.1"/>
    </source>
</evidence>
<reference evidence="1 2" key="1">
    <citation type="submission" date="2015-09" db="EMBL/GenBank/DDBJ databases">
        <title>Sorangium comparison.</title>
        <authorList>
            <person name="Zaburannyi N."/>
            <person name="Bunk B."/>
            <person name="Overmann J."/>
            <person name="Mueller R."/>
        </authorList>
    </citation>
    <scope>NUCLEOTIDE SEQUENCE [LARGE SCALE GENOMIC DNA]</scope>
    <source>
        <strain evidence="1 2">So ce26</strain>
    </source>
</reference>
<accession>A0A2L0F235</accession>
<dbReference type="AlphaFoldDB" id="A0A2L0F235"/>